<evidence type="ECO:0000313" key="2">
    <source>
        <dbReference type="Proteomes" id="UP001235939"/>
    </source>
</evidence>
<dbReference type="Proteomes" id="UP001235939">
    <property type="component" value="Chromosome 09"/>
</dbReference>
<protein>
    <submittedName>
        <fullName evidence="1">Uncharacterized protein</fullName>
    </submittedName>
</protein>
<evidence type="ECO:0000313" key="1">
    <source>
        <dbReference type="EMBL" id="UYV71682.1"/>
    </source>
</evidence>
<name>A0ABY6KS45_9ARAC</name>
<reference evidence="1 2" key="1">
    <citation type="submission" date="2022-01" db="EMBL/GenBank/DDBJ databases">
        <title>A chromosomal length assembly of Cordylochernes scorpioides.</title>
        <authorList>
            <person name="Zeh D."/>
            <person name="Zeh J."/>
        </authorList>
    </citation>
    <scope>NUCLEOTIDE SEQUENCE [LARGE SCALE GENOMIC DNA]</scope>
    <source>
        <strain evidence="1">IN4F17</strain>
        <tissue evidence="1">Whole Body</tissue>
    </source>
</reference>
<keyword evidence="2" id="KW-1185">Reference proteome</keyword>
<accession>A0ABY6KS45</accession>
<sequence>METSEALHWTRQQQYSIHTQDSGQCCDKDTWRHLRLFIGLDNNNKIRYKTDLTFYWTVVLKLTTSYSRTCIPAMNSFARMYRHLGMVFSNNEGNFVVSANTSKSLIRTMKKMMQRLISKALMKTEEIVIVLEHIEENMNRRPLTYASREPEDLVSLTPLMILKPHGNYTFLKGENCQKLKE</sequence>
<organism evidence="1 2">
    <name type="scientific">Cordylochernes scorpioides</name>
    <dbReference type="NCBI Taxonomy" id="51811"/>
    <lineage>
        <taxon>Eukaryota</taxon>
        <taxon>Metazoa</taxon>
        <taxon>Ecdysozoa</taxon>
        <taxon>Arthropoda</taxon>
        <taxon>Chelicerata</taxon>
        <taxon>Arachnida</taxon>
        <taxon>Pseudoscorpiones</taxon>
        <taxon>Cheliferoidea</taxon>
        <taxon>Chernetidae</taxon>
        <taxon>Cordylochernes</taxon>
    </lineage>
</organism>
<proteinExistence type="predicted"/>
<gene>
    <name evidence="1" type="ORF">LAZ67_9000027</name>
</gene>
<dbReference type="EMBL" id="CP092871">
    <property type="protein sequence ID" value="UYV71682.1"/>
    <property type="molecule type" value="Genomic_DNA"/>
</dbReference>